<sequence length="94" mass="10847">MAENTATEATTRANPRKVREGLVTSTAMDKTAVVSVTERTRHPRYAKTVQRTSKLYVHDETNDLNVGDRVRIQETRPLSKLKRWRVVEVLERAR</sequence>
<evidence type="ECO:0000256" key="7">
    <source>
        <dbReference type="RuleBase" id="RU003872"/>
    </source>
</evidence>
<keyword evidence="3 6" id="KW-0694">RNA-binding</keyword>
<dbReference type="NCBIfam" id="NF004123">
    <property type="entry name" value="PRK05610.1"/>
    <property type="match status" value="1"/>
</dbReference>
<dbReference type="KEGG" id="atq:GH723_01405"/>
<evidence type="ECO:0000256" key="6">
    <source>
        <dbReference type="HAMAP-Rule" id="MF_01345"/>
    </source>
</evidence>
<dbReference type="CDD" id="cd00364">
    <property type="entry name" value="Ribosomal_uS17"/>
    <property type="match status" value="1"/>
</dbReference>
<dbReference type="Proteomes" id="UP000334019">
    <property type="component" value="Chromosome"/>
</dbReference>
<dbReference type="GO" id="GO:0019843">
    <property type="term" value="F:rRNA binding"/>
    <property type="evidence" value="ECO:0007669"/>
    <property type="project" value="UniProtKB-UniRule"/>
</dbReference>
<dbReference type="SUPFAM" id="SSF50249">
    <property type="entry name" value="Nucleic acid-binding proteins"/>
    <property type="match status" value="1"/>
</dbReference>
<keyword evidence="9" id="KW-1185">Reference proteome</keyword>
<dbReference type="GO" id="GO:0006412">
    <property type="term" value="P:translation"/>
    <property type="evidence" value="ECO:0007669"/>
    <property type="project" value="UniProtKB-UniRule"/>
</dbReference>
<dbReference type="InterPro" id="IPR012340">
    <property type="entry name" value="NA-bd_OB-fold"/>
</dbReference>
<comment type="function">
    <text evidence="6">One of the primary rRNA binding proteins, it binds specifically to the 5'-end of 16S ribosomal RNA.</text>
</comment>
<evidence type="ECO:0000256" key="5">
    <source>
        <dbReference type="ARBA" id="ARBA00023274"/>
    </source>
</evidence>
<evidence type="ECO:0000256" key="1">
    <source>
        <dbReference type="ARBA" id="ARBA00010254"/>
    </source>
</evidence>
<dbReference type="AlphaFoldDB" id="A0A5Q2RH63"/>
<dbReference type="InterPro" id="IPR000266">
    <property type="entry name" value="Ribosomal_uS17"/>
</dbReference>
<comment type="similarity">
    <text evidence="1 6 7">Belongs to the universal ribosomal protein uS17 family.</text>
</comment>
<dbReference type="EMBL" id="CP045851">
    <property type="protein sequence ID" value="QGG93871.1"/>
    <property type="molecule type" value="Genomic_DNA"/>
</dbReference>
<proteinExistence type="inferred from homology"/>
<dbReference type="RefSeq" id="WP_153757977.1">
    <property type="nucleotide sequence ID" value="NZ_CP045851.1"/>
</dbReference>
<dbReference type="PRINTS" id="PR00973">
    <property type="entry name" value="RIBOSOMALS17"/>
</dbReference>
<evidence type="ECO:0000256" key="2">
    <source>
        <dbReference type="ARBA" id="ARBA00022730"/>
    </source>
</evidence>
<dbReference type="InterPro" id="IPR019984">
    <property type="entry name" value="Ribosomal_uS17_bact/chlr"/>
</dbReference>
<dbReference type="Pfam" id="PF00366">
    <property type="entry name" value="Ribosomal_S17"/>
    <property type="match status" value="1"/>
</dbReference>
<name>A0A5Q2RH63_9ACTN</name>
<dbReference type="GO" id="GO:0022627">
    <property type="term" value="C:cytosolic small ribosomal subunit"/>
    <property type="evidence" value="ECO:0007669"/>
    <property type="project" value="UniProtKB-UniRule"/>
</dbReference>
<comment type="subunit">
    <text evidence="6">Part of the 30S ribosomal subunit.</text>
</comment>
<keyword evidence="4 6" id="KW-0689">Ribosomal protein</keyword>
<evidence type="ECO:0000256" key="4">
    <source>
        <dbReference type="ARBA" id="ARBA00022980"/>
    </source>
</evidence>
<organism evidence="8 9">
    <name type="scientific">Actinomarinicola tropica</name>
    <dbReference type="NCBI Taxonomy" id="2789776"/>
    <lineage>
        <taxon>Bacteria</taxon>
        <taxon>Bacillati</taxon>
        <taxon>Actinomycetota</taxon>
        <taxon>Acidimicrobiia</taxon>
        <taxon>Acidimicrobiales</taxon>
        <taxon>Iamiaceae</taxon>
        <taxon>Actinomarinicola</taxon>
    </lineage>
</organism>
<keyword evidence="5 6" id="KW-0687">Ribonucleoprotein</keyword>
<dbReference type="PANTHER" id="PTHR10744:SF1">
    <property type="entry name" value="SMALL RIBOSOMAL SUBUNIT PROTEIN US17M"/>
    <property type="match status" value="1"/>
</dbReference>
<dbReference type="NCBIfam" id="TIGR03635">
    <property type="entry name" value="uS17_bact"/>
    <property type="match status" value="1"/>
</dbReference>
<protein>
    <recommendedName>
        <fullName evidence="6">Small ribosomal subunit protein uS17</fullName>
    </recommendedName>
</protein>
<dbReference type="HAMAP" id="MF_01345_B">
    <property type="entry name" value="Ribosomal_uS17_B"/>
    <property type="match status" value="1"/>
</dbReference>
<evidence type="ECO:0000313" key="9">
    <source>
        <dbReference type="Proteomes" id="UP000334019"/>
    </source>
</evidence>
<evidence type="ECO:0000313" key="8">
    <source>
        <dbReference type="EMBL" id="QGG93871.1"/>
    </source>
</evidence>
<accession>A0A5Q2RH63</accession>
<keyword evidence="2 6" id="KW-0699">rRNA-binding</keyword>
<dbReference type="PANTHER" id="PTHR10744">
    <property type="entry name" value="40S RIBOSOMAL PROTEIN S11 FAMILY MEMBER"/>
    <property type="match status" value="1"/>
</dbReference>
<gene>
    <name evidence="6 8" type="primary">rpsQ</name>
    <name evidence="8" type="ORF">GH723_01405</name>
</gene>
<dbReference type="Gene3D" id="2.40.50.140">
    <property type="entry name" value="Nucleic acid-binding proteins"/>
    <property type="match status" value="1"/>
</dbReference>
<reference evidence="8 9" key="1">
    <citation type="submission" date="2019-11" db="EMBL/GenBank/DDBJ databases">
        <authorList>
            <person name="He Y."/>
        </authorList>
    </citation>
    <scope>NUCLEOTIDE SEQUENCE [LARGE SCALE GENOMIC DNA]</scope>
    <source>
        <strain evidence="8 9">SCSIO 58843</strain>
    </source>
</reference>
<dbReference type="GO" id="GO:0003735">
    <property type="term" value="F:structural constituent of ribosome"/>
    <property type="evidence" value="ECO:0007669"/>
    <property type="project" value="UniProtKB-UniRule"/>
</dbReference>
<dbReference type="InterPro" id="IPR019979">
    <property type="entry name" value="Ribosomal_uS17_CS"/>
</dbReference>
<dbReference type="PROSITE" id="PS00056">
    <property type="entry name" value="RIBOSOMAL_S17"/>
    <property type="match status" value="1"/>
</dbReference>
<evidence type="ECO:0000256" key="3">
    <source>
        <dbReference type="ARBA" id="ARBA00022884"/>
    </source>
</evidence>